<comment type="caution">
    <text evidence="3">The sequence shown here is derived from an EMBL/GenBank/DDBJ whole genome shotgun (WGS) entry which is preliminary data.</text>
</comment>
<evidence type="ECO:0000313" key="3">
    <source>
        <dbReference type="EMBL" id="MEU0156204.1"/>
    </source>
</evidence>
<organism evidence="3 4">
    <name type="scientific">Micromonospora fulviviridis</name>
    <dbReference type="NCBI Taxonomy" id="47860"/>
    <lineage>
        <taxon>Bacteria</taxon>
        <taxon>Bacillati</taxon>
        <taxon>Actinomycetota</taxon>
        <taxon>Actinomycetes</taxon>
        <taxon>Micromonosporales</taxon>
        <taxon>Micromonosporaceae</taxon>
        <taxon>Micromonospora</taxon>
    </lineage>
</organism>
<accession>A0ABV2VTT2</accession>
<dbReference type="Proteomes" id="UP001550348">
    <property type="component" value="Unassembled WGS sequence"/>
</dbReference>
<sequence>MLGATAFTFSTSEPANVYYTLDGSRPTYGSPKLALAGMREGVQNITVNSDTTVNWFSIDIAGNVESNYKPDGQGSNYNKQRVGVQ</sequence>
<reference evidence="3 4" key="1">
    <citation type="submission" date="2024-06" db="EMBL/GenBank/DDBJ databases">
        <title>The Natural Products Discovery Center: Release of the First 8490 Sequenced Strains for Exploring Actinobacteria Biosynthetic Diversity.</title>
        <authorList>
            <person name="Kalkreuter E."/>
            <person name="Kautsar S.A."/>
            <person name="Yang D."/>
            <person name="Bader C.D."/>
            <person name="Teijaro C.N."/>
            <person name="Fluegel L."/>
            <person name="Davis C.M."/>
            <person name="Simpson J.R."/>
            <person name="Lauterbach L."/>
            <person name="Steele A.D."/>
            <person name="Gui C."/>
            <person name="Meng S."/>
            <person name="Li G."/>
            <person name="Viehrig K."/>
            <person name="Ye F."/>
            <person name="Su P."/>
            <person name="Kiefer A.F."/>
            <person name="Nichols A."/>
            <person name="Cepeda A.J."/>
            <person name="Yan W."/>
            <person name="Fan B."/>
            <person name="Jiang Y."/>
            <person name="Adhikari A."/>
            <person name="Zheng C.-J."/>
            <person name="Schuster L."/>
            <person name="Cowan T.M."/>
            <person name="Smanski M.J."/>
            <person name="Chevrette M.G."/>
            <person name="De Carvalho L.P.S."/>
            <person name="Shen B."/>
        </authorList>
    </citation>
    <scope>NUCLEOTIDE SEQUENCE [LARGE SCALE GENOMIC DNA]</scope>
    <source>
        <strain evidence="3 4">NPDC006286</strain>
    </source>
</reference>
<evidence type="ECO:0000313" key="4">
    <source>
        <dbReference type="Proteomes" id="UP001550348"/>
    </source>
</evidence>
<dbReference type="EMBL" id="JBEXRX010000159">
    <property type="protein sequence ID" value="MEU0156204.1"/>
    <property type="molecule type" value="Genomic_DNA"/>
</dbReference>
<evidence type="ECO:0000256" key="1">
    <source>
        <dbReference type="SAM" id="MobiDB-lite"/>
    </source>
</evidence>
<dbReference type="Pfam" id="PF13290">
    <property type="entry name" value="CHB_HEX_C_1"/>
    <property type="match status" value="1"/>
</dbReference>
<proteinExistence type="predicted"/>
<dbReference type="RefSeq" id="WP_355667736.1">
    <property type="nucleotide sequence ID" value="NZ_JBEXRX010000159.1"/>
</dbReference>
<feature type="region of interest" description="Disordered" evidence="1">
    <location>
        <begin position="66"/>
        <end position="85"/>
    </location>
</feature>
<evidence type="ECO:0000259" key="2">
    <source>
        <dbReference type="Pfam" id="PF13290"/>
    </source>
</evidence>
<keyword evidence="4" id="KW-1185">Reference proteome</keyword>
<name>A0ABV2VTT2_9ACTN</name>
<feature type="domain" description="GH29D-like beta-sandwich" evidence="2">
    <location>
        <begin position="5"/>
        <end position="65"/>
    </location>
</feature>
<protein>
    <submittedName>
        <fullName evidence="3">Chitobiase/beta-hexosaminidase C-terminal domain-containing protein</fullName>
    </submittedName>
</protein>
<gene>
    <name evidence="3" type="ORF">ABZ071_30805</name>
</gene>
<dbReference type="InterPro" id="IPR059177">
    <property type="entry name" value="GH29D-like_dom"/>
</dbReference>